<feature type="domain" description="Telomeric single stranded DNA binding POT1/Cdc13" evidence="9">
    <location>
        <begin position="51"/>
        <end position="148"/>
    </location>
</feature>
<dbReference type="InterPro" id="IPR028389">
    <property type="entry name" value="POT1"/>
</dbReference>
<dbReference type="Proteomes" id="UP001304243">
    <property type="component" value="Unassembled WGS sequence"/>
</dbReference>
<evidence type="ECO:0000256" key="4">
    <source>
        <dbReference type="ARBA" id="ARBA00015253"/>
    </source>
</evidence>
<evidence type="ECO:0000259" key="10">
    <source>
        <dbReference type="Pfam" id="PF16686"/>
    </source>
</evidence>
<reference evidence="11 12" key="1">
    <citation type="submission" date="2022-11" db="EMBL/GenBank/DDBJ databases">
        <title>Mucor velutinosus strain NIH1002 WGS.</title>
        <authorList>
            <person name="Subramanian P."/>
            <person name="Mullikin J.C."/>
            <person name="Segre J.A."/>
            <person name="Zelazny A.M."/>
        </authorList>
    </citation>
    <scope>NUCLEOTIDE SEQUENCE [LARGE SCALE GENOMIC DNA]</scope>
    <source>
        <strain evidence="11 12">NIH1002</strain>
    </source>
</reference>
<evidence type="ECO:0000256" key="3">
    <source>
        <dbReference type="ARBA" id="ARBA00008442"/>
    </source>
</evidence>
<evidence type="ECO:0000256" key="2">
    <source>
        <dbReference type="ARBA" id="ARBA00004574"/>
    </source>
</evidence>
<evidence type="ECO:0000256" key="6">
    <source>
        <dbReference type="ARBA" id="ARBA00022895"/>
    </source>
</evidence>
<dbReference type="GeneID" id="89952889"/>
<accession>A0AAN7I2V0</accession>
<dbReference type="PANTHER" id="PTHR14513:SF0">
    <property type="entry name" value="PROTECTION OF TELOMERES PROTEIN 1"/>
    <property type="match status" value="1"/>
</dbReference>
<dbReference type="PANTHER" id="PTHR14513">
    <property type="entry name" value="PROTECTION OF TELOMERES 1"/>
    <property type="match status" value="1"/>
</dbReference>
<feature type="domain" description="Protection of telomeres protein 1 ssDNA-binding" evidence="10">
    <location>
        <begin position="181"/>
        <end position="311"/>
    </location>
</feature>
<dbReference type="InterPro" id="IPR032042">
    <property type="entry name" value="POT1PC"/>
</dbReference>
<comment type="similarity">
    <text evidence="3">Belongs to the telombin family.</text>
</comment>
<evidence type="ECO:0000313" key="11">
    <source>
        <dbReference type="EMBL" id="KAK4518976.1"/>
    </source>
</evidence>
<dbReference type="InterPro" id="IPR011564">
    <property type="entry name" value="Telomer_end-bd_POT1/Cdc13"/>
</dbReference>
<gene>
    <name evidence="11" type="primary">PRE9</name>
    <name evidence="11" type="ORF">ATC70_009203</name>
</gene>
<comment type="caution">
    <text evidence="11">The sequence shown here is derived from an EMBL/GenBank/DDBJ whole genome shotgun (WGS) entry which is preliminary data.</text>
</comment>
<organism evidence="11 12">
    <name type="scientific">Mucor velutinosus</name>
    <dbReference type="NCBI Taxonomy" id="708070"/>
    <lineage>
        <taxon>Eukaryota</taxon>
        <taxon>Fungi</taxon>
        <taxon>Fungi incertae sedis</taxon>
        <taxon>Mucoromycota</taxon>
        <taxon>Mucoromycotina</taxon>
        <taxon>Mucoromycetes</taxon>
        <taxon>Mucorales</taxon>
        <taxon>Mucorineae</taxon>
        <taxon>Mucoraceae</taxon>
        <taxon>Mucor</taxon>
    </lineage>
</organism>
<protein>
    <recommendedName>
        <fullName evidence="4">Protection of telomeres protein 1</fullName>
    </recommendedName>
</protein>
<proteinExistence type="inferred from homology"/>
<sequence>MLDDLSTIYQHTLKKYSWKCLQDYARVKEHKKEQVECTLFLAIDVKSTRTGSDPMYKLLVIDPTLNPDDSYTCNFFVHDENMPEIKKGSIVLLKNAFVQEYRRKPQLTKNRYTEFALFDDESGNCFTSKGFCWKAGDQEIYAAFRNWSQALKLQNGFSANSHSTVPRGRQIVTTAQIQEDDAKYFNYVGMIVGFFEAKEHPPQRRVIKLTDYTRNPHPLTRLEDMADDGTLGNITNDMTVSCTLYDKHAECGPFSFGDYVFLDNCTRNTRNEMQLEIRVSFTPGDGEHVKKLDMDDPRLQPLLQRKREHEASLYQSPSQISETAVNLMRSRIPSQQTLVPIKQLLEKEEPGVEYIRVTIEKQKPSELTTWLKSYCSHCKITSVPTRFEEPDACSRCGNMMKPVYRAMFKVRDDSGSELAVLVMDEQADKLFKDLPAPRLKKNPALWGEFKKYGDYTQEDSKGQKPYFSLGVKKYYNNNSYYQDGWMYSIVNTEFILEDSSQEMMYQ</sequence>
<evidence type="ECO:0000256" key="1">
    <source>
        <dbReference type="ARBA" id="ARBA00004123"/>
    </source>
</evidence>
<evidence type="ECO:0000313" key="12">
    <source>
        <dbReference type="Proteomes" id="UP001304243"/>
    </source>
</evidence>
<evidence type="ECO:0000256" key="7">
    <source>
        <dbReference type="ARBA" id="ARBA00023125"/>
    </source>
</evidence>
<keyword evidence="11" id="KW-0378">Hydrolase</keyword>
<keyword evidence="7" id="KW-0238">DNA-binding</keyword>
<evidence type="ECO:0000256" key="8">
    <source>
        <dbReference type="ARBA" id="ARBA00023242"/>
    </source>
</evidence>
<dbReference type="InterPro" id="IPR012340">
    <property type="entry name" value="NA-bd_OB-fold"/>
</dbReference>
<keyword evidence="12" id="KW-1185">Reference proteome</keyword>
<dbReference type="Pfam" id="PF02765">
    <property type="entry name" value="POT1"/>
    <property type="match status" value="1"/>
</dbReference>
<dbReference type="GO" id="GO:0000502">
    <property type="term" value="C:proteasome complex"/>
    <property type="evidence" value="ECO:0007669"/>
    <property type="project" value="UniProtKB-KW"/>
</dbReference>
<dbReference type="Pfam" id="PF16686">
    <property type="entry name" value="POT1PC"/>
    <property type="match status" value="1"/>
</dbReference>
<keyword evidence="11" id="KW-0647">Proteasome</keyword>
<dbReference type="RefSeq" id="XP_064685642.1">
    <property type="nucleotide sequence ID" value="XM_064828440.1"/>
</dbReference>
<dbReference type="SUPFAM" id="SSF50249">
    <property type="entry name" value="Nucleic acid-binding proteins"/>
    <property type="match status" value="1"/>
</dbReference>
<keyword evidence="5" id="KW-0158">Chromosome</keyword>
<keyword evidence="6" id="KW-0779">Telomere</keyword>
<evidence type="ECO:0000256" key="5">
    <source>
        <dbReference type="ARBA" id="ARBA00022454"/>
    </source>
</evidence>
<dbReference type="GO" id="GO:0032210">
    <property type="term" value="P:regulation of telomere maintenance via telomerase"/>
    <property type="evidence" value="ECO:0007669"/>
    <property type="project" value="TreeGrafter"/>
</dbReference>
<dbReference type="GO" id="GO:0016233">
    <property type="term" value="P:telomere capping"/>
    <property type="evidence" value="ECO:0007669"/>
    <property type="project" value="TreeGrafter"/>
</dbReference>
<dbReference type="EMBL" id="JASEJX010000012">
    <property type="protein sequence ID" value="KAK4518976.1"/>
    <property type="molecule type" value="Genomic_DNA"/>
</dbReference>
<dbReference type="GO" id="GO:0010521">
    <property type="term" value="F:telomerase inhibitor activity"/>
    <property type="evidence" value="ECO:0007669"/>
    <property type="project" value="TreeGrafter"/>
</dbReference>
<comment type="subcellular location">
    <subcellularLocation>
        <location evidence="2">Chromosome</location>
        <location evidence="2">Telomere</location>
    </subcellularLocation>
    <subcellularLocation>
        <location evidence="1">Nucleus</location>
    </subcellularLocation>
</comment>
<dbReference type="GO" id="GO:0000783">
    <property type="term" value="C:nuclear telomere cap complex"/>
    <property type="evidence" value="ECO:0007669"/>
    <property type="project" value="TreeGrafter"/>
</dbReference>
<dbReference type="GO" id="GO:0016787">
    <property type="term" value="F:hydrolase activity"/>
    <property type="evidence" value="ECO:0007669"/>
    <property type="project" value="UniProtKB-KW"/>
</dbReference>
<dbReference type="AlphaFoldDB" id="A0AAN7I2V0"/>
<dbReference type="GO" id="GO:0098505">
    <property type="term" value="F:G-rich strand telomeric DNA binding"/>
    <property type="evidence" value="ECO:0007669"/>
    <property type="project" value="TreeGrafter"/>
</dbReference>
<evidence type="ECO:0000259" key="9">
    <source>
        <dbReference type="Pfam" id="PF02765"/>
    </source>
</evidence>
<keyword evidence="8" id="KW-0539">Nucleus</keyword>
<name>A0AAN7I2V0_9FUNG</name>
<dbReference type="Gene3D" id="2.40.50.140">
    <property type="entry name" value="Nucleic acid-binding proteins"/>
    <property type="match status" value="3"/>
</dbReference>